<dbReference type="RefSeq" id="WP_163301381.1">
    <property type="nucleotide sequence ID" value="NZ_JAAGRQ010000017.1"/>
</dbReference>
<proteinExistence type="predicted"/>
<evidence type="ECO:0000313" key="2">
    <source>
        <dbReference type="Proteomes" id="UP000469724"/>
    </source>
</evidence>
<gene>
    <name evidence="1" type="ORF">G3N56_06175</name>
</gene>
<comment type="caution">
    <text evidence="1">The sequence shown here is derived from an EMBL/GenBank/DDBJ whole genome shotgun (WGS) entry which is preliminary data.</text>
</comment>
<dbReference type="AlphaFoldDB" id="A0A7K3NM96"/>
<reference evidence="1 2" key="1">
    <citation type="submission" date="2020-02" db="EMBL/GenBank/DDBJ databases">
        <title>Comparative genomics of sulfur disproportionating microorganisms.</title>
        <authorList>
            <person name="Ward L.M."/>
            <person name="Bertran E."/>
            <person name="Johnston D.T."/>
        </authorList>
    </citation>
    <scope>NUCLEOTIDE SEQUENCE [LARGE SCALE GENOMIC DNA]</scope>
    <source>
        <strain evidence="1 2">DSM 3696</strain>
    </source>
</reference>
<sequence length="198" mass="19874">MTMHSKIGSFSYDDERARGGGHDPVIVSRKLASGLGELPVGLILSRDQAGAAVPYEAVAAEAIGAGDGTDKTFSATLAKHPVQPGSVAVSDGVEDFADDGLGRLTGDAGGSGTINYATGAVAVEFHAAPANAAPVEAAYDRQFSGVLDEAVDTALSGAGLVIVHGSVRKDVLKVGVSAPAAPSAALLGRMEDHGIWPV</sequence>
<evidence type="ECO:0000313" key="1">
    <source>
        <dbReference type="EMBL" id="NDY56329.1"/>
    </source>
</evidence>
<keyword evidence="2" id="KW-1185">Reference proteome</keyword>
<dbReference type="Proteomes" id="UP000469724">
    <property type="component" value="Unassembled WGS sequence"/>
</dbReference>
<name>A0A7K3NM96_9BACT</name>
<organism evidence="1 2">
    <name type="scientific">Desulfolutivibrio sulfodismutans</name>
    <dbReference type="NCBI Taxonomy" id="63561"/>
    <lineage>
        <taxon>Bacteria</taxon>
        <taxon>Pseudomonadati</taxon>
        <taxon>Thermodesulfobacteriota</taxon>
        <taxon>Desulfovibrionia</taxon>
        <taxon>Desulfovibrionales</taxon>
        <taxon>Desulfovibrionaceae</taxon>
        <taxon>Desulfolutivibrio</taxon>
    </lineage>
</organism>
<protein>
    <submittedName>
        <fullName evidence="1">Uncharacterized protein</fullName>
    </submittedName>
</protein>
<dbReference type="EMBL" id="JAAGRQ010000017">
    <property type="protein sequence ID" value="NDY56329.1"/>
    <property type="molecule type" value="Genomic_DNA"/>
</dbReference>
<accession>A0A7K3NM96</accession>